<dbReference type="InterPro" id="IPR051476">
    <property type="entry name" value="Bac_ResReg_Asp_Phosphatase"/>
</dbReference>
<keyword evidence="2" id="KW-0963">Cytoplasm</keyword>
<sequence length="1073" mass="113480">MAVLRPVRSAYLEQVRRIAPPQLLDRDAELAELAGFCTDALRGPYVWWRAGPWAGKSALLSTFVLHPPPQLAGRARTVSFFITARLAAQDTREAFTTVLLEQLCELTGQDLPSSGSEATREACLLELLSQAAAVCAAAGERLVLLVDGLDEDRGETVGPHAHSIAGLLPANPPAGMRIIVAGRPNPPIPDDVSSWHPLRDPGIIRLLGDSPHARDLQRLGQTELKRLLKGSPVEQDLLGLLTAARGGLSGRDLHELTGADLVHIEDVLHTVAGRTFTRRADHWNPDTGPEIYLLGHEELHTAACHYLGKTRLADYRNRLHAWADTYRTSTPDQPAWPPDTPRYLLSGYTRMLHTIEDTDRLVTLAADPVRHNRMLDLSGGDAAALTEVKAAQDLVMTQPGPDLHALVRLSVERNNLIDRNTNIPPELPALWAKVQRPNRAEALARSITAPYWQVRALTGVASALATAGEHTRAVTIAAEAEQLAHSITDPDSQARALTDIASALATAGEHTRAATIARSITHPDSQARALTEIASALATAGEHTRAVTIAAEAEQLAHSITDPDSQTEALTDVASALATAGDHTRAATIARSIIDPYWQARALTDVASALATAGEHTRAAKIAAEAEQAAHTITAPHWQALALTDIASALATAGAHTRAAKIADEAEQAVRSITDPYSQARALTGIAGTLATAGEHTRAVTIATEAEQAAHTITDPYSQALALTGIAGTLATAGAHIRAEQAARSITDPYWQVRALTDIAGTLATAGEHTRAATIAAEVEQIARSITYPDSQARALTDIASALATAGEHTRAVTIATEAEQAAHTITDPNSQTRALTDIASALATAGEHTRAATIATEAEQLARSITDPLWQVRALTDVASALATAGEHTRAAKIAAEAEQAAHTITDPHWQPLALTGVAHALATTGDHARAEQAAHSITDPYWRALALTDVASALANAGEHTRAVMIATEAEQAAHTITDPNSQTRALTGVASVLATAGDRTRAEQAAHSITDLYWQALALTDVVVTCEPAKARPLIAAALVLGPWTTCLQALARIDPAALATLVNHHQRSG</sequence>
<dbReference type="PANTHER" id="PTHR46630:SF1">
    <property type="entry name" value="TETRATRICOPEPTIDE REPEAT PROTEIN 29"/>
    <property type="match status" value="1"/>
</dbReference>
<dbReference type="Proteomes" id="UP001595912">
    <property type="component" value="Unassembled WGS sequence"/>
</dbReference>
<keyword evidence="7" id="KW-1185">Reference proteome</keyword>
<organism evidence="6 7">
    <name type="scientific">Dactylosporangium cerinum</name>
    <dbReference type="NCBI Taxonomy" id="1434730"/>
    <lineage>
        <taxon>Bacteria</taxon>
        <taxon>Bacillati</taxon>
        <taxon>Actinomycetota</taxon>
        <taxon>Actinomycetes</taxon>
        <taxon>Micromonosporales</taxon>
        <taxon>Micromonosporaceae</taxon>
        <taxon>Dactylosporangium</taxon>
    </lineage>
</organism>
<comment type="caution">
    <text evidence="6">The sequence shown here is derived from an EMBL/GenBank/DDBJ whole genome shotgun (WGS) entry which is preliminary data.</text>
</comment>
<keyword evidence="4" id="KW-0802">TPR repeat</keyword>
<reference evidence="7" key="1">
    <citation type="journal article" date="2019" name="Int. J. Syst. Evol. Microbiol.">
        <title>The Global Catalogue of Microorganisms (GCM) 10K type strain sequencing project: providing services to taxonomists for standard genome sequencing and annotation.</title>
        <authorList>
            <consortium name="The Broad Institute Genomics Platform"/>
            <consortium name="The Broad Institute Genome Sequencing Center for Infectious Disease"/>
            <person name="Wu L."/>
            <person name="Ma J."/>
        </authorList>
    </citation>
    <scope>NUCLEOTIDE SEQUENCE [LARGE SCALE GENOMIC DNA]</scope>
    <source>
        <strain evidence="7">CGMCC 4.7152</strain>
    </source>
</reference>
<dbReference type="PANTHER" id="PTHR46630">
    <property type="entry name" value="TETRATRICOPEPTIDE REPEAT PROTEIN 29"/>
    <property type="match status" value="1"/>
</dbReference>
<proteinExistence type="inferred from homology"/>
<dbReference type="EMBL" id="JBHSIU010000031">
    <property type="protein sequence ID" value="MFC5001279.1"/>
    <property type="molecule type" value="Genomic_DNA"/>
</dbReference>
<accession>A0ABV9VYV0</accession>
<dbReference type="Gene3D" id="1.25.40.10">
    <property type="entry name" value="Tetratricopeptide repeat domain"/>
    <property type="match status" value="5"/>
</dbReference>
<evidence type="ECO:0008006" key="8">
    <source>
        <dbReference type="Google" id="ProtNLM"/>
    </source>
</evidence>
<evidence type="ECO:0000256" key="3">
    <source>
        <dbReference type="ARBA" id="ARBA00022737"/>
    </source>
</evidence>
<evidence type="ECO:0000313" key="7">
    <source>
        <dbReference type="Proteomes" id="UP001595912"/>
    </source>
</evidence>
<evidence type="ECO:0000256" key="4">
    <source>
        <dbReference type="ARBA" id="ARBA00022803"/>
    </source>
</evidence>
<evidence type="ECO:0000313" key="6">
    <source>
        <dbReference type="EMBL" id="MFC5001279.1"/>
    </source>
</evidence>
<evidence type="ECO:0000256" key="5">
    <source>
        <dbReference type="ARBA" id="ARBA00038253"/>
    </source>
</evidence>
<comment type="similarity">
    <text evidence="5">Belongs to the Rap family.</text>
</comment>
<name>A0ABV9VYV0_9ACTN</name>
<keyword evidence="3" id="KW-0677">Repeat</keyword>
<comment type="subcellular location">
    <subcellularLocation>
        <location evidence="1">Cytoplasm</location>
    </subcellularLocation>
</comment>
<evidence type="ECO:0000256" key="1">
    <source>
        <dbReference type="ARBA" id="ARBA00004496"/>
    </source>
</evidence>
<dbReference type="SUPFAM" id="SSF48452">
    <property type="entry name" value="TPR-like"/>
    <property type="match status" value="3"/>
</dbReference>
<evidence type="ECO:0000256" key="2">
    <source>
        <dbReference type="ARBA" id="ARBA00022490"/>
    </source>
</evidence>
<gene>
    <name evidence="6" type="ORF">ACFPIJ_26010</name>
</gene>
<protein>
    <recommendedName>
        <fullName evidence="8">NACHT domain-containing protein</fullName>
    </recommendedName>
</protein>
<dbReference type="InterPro" id="IPR011990">
    <property type="entry name" value="TPR-like_helical_dom_sf"/>
</dbReference>